<accession>A0A543CKB1</accession>
<comment type="caution">
    <text evidence="2">The sequence shown here is derived from an EMBL/GenBank/DDBJ whole genome shotgun (WGS) entry which is preliminary data.</text>
</comment>
<dbReference type="EMBL" id="VFOZ01000001">
    <property type="protein sequence ID" value="TQL97505.1"/>
    <property type="molecule type" value="Genomic_DNA"/>
</dbReference>
<evidence type="ECO:0000313" key="3">
    <source>
        <dbReference type="Proteomes" id="UP000316096"/>
    </source>
</evidence>
<dbReference type="Proteomes" id="UP000316096">
    <property type="component" value="Unassembled WGS sequence"/>
</dbReference>
<keyword evidence="3" id="KW-1185">Reference proteome</keyword>
<keyword evidence="1" id="KW-1133">Transmembrane helix</keyword>
<evidence type="ECO:0000313" key="2">
    <source>
        <dbReference type="EMBL" id="TQL97505.1"/>
    </source>
</evidence>
<dbReference type="AlphaFoldDB" id="A0A543CKB1"/>
<protein>
    <submittedName>
        <fullName evidence="2">Uncharacterized protein</fullName>
    </submittedName>
</protein>
<feature type="transmembrane region" description="Helical" evidence="1">
    <location>
        <begin position="21"/>
        <end position="38"/>
    </location>
</feature>
<feature type="transmembrane region" description="Helical" evidence="1">
    <location>
        <begin position="74"/>
        <end position="96"/>
    </location>
</feature>
<proteinExistence type="predicted"/>
<reference evidence="2 3" key="1">
    <citation type="submission" date="2019-06" db="EMBL/GenBank/DDBJ databases">
        <title>Sequencing the genomes of 1000 actinobacteria strains.</title>
        <authorList>
            <person name="Klenk H.-P."/>
        </authorList>
    </citation>
    <scope>NUCLEOTIDE SEQUENCE [LARGE SCALE GENOMIC DNA]</scope>
    <source>
        <strain evidence="2 3">DSM 102200</strain>
    </source>
</reference>
<name>A0A543CKB1_9ACTN</name>
<keyword evidence="1" id="KW-0812">Transmembrane</keyword>
<evidence type="ECO:0000256" key="1">
    <source>
        <dbReference type="SAM" id="Phobius"/>
    </source>
</evidence>
<sequence length="98" mass="10217">MHVMPHVLARHQIRRHSAHPRETSLAVTTLVGGLIAAVSGIVHAGHFVAVCVGVATIIFGLYSQLVSATTSERWINVIGIGLAFVGVGLGLSHGGFTL</sequence>
<organism evidence="2 3">
    <name type="scientific">Actinoallomurus bryophytorum</name>
    <dbReference type="NCBI Taxonomy" id="1490222"/>
    <lineage>
        <taxon>Bacteria</taxon>
        <taxon>Bacillati</taxon>
        <taxon>Actinomycetota</taxon>
        <taxon>Actinomycetes</taxon>
        <taxon>Streptosporangiales</taxon>
        <taxon>Thermomonosporaceae</taxon>
        <taxon>Actinoallomurus</taxon>
    </lineage>
</organism>
<gene>
    <name evidence="2" type="ORF">FB559_3096</name>
</gene>
<keyword evidence="1" id="KW-0472">Membrane</keyword>
<feature type="transmembrane region" description="Helical" evidence="1">
    <location>
        <begin position="44"/>
        <end position="62"/>
    </location>
</feature>